<proteinExistence type="predicted"/>
<dbReference type="GeneID" id="104586219"/>
<dbReference type="eggNOG" id="KOG1947">
    <property type="taxonomic scope" value="Eukaryota"/>
</dbReference>
<sequence>MSMSIHHAASEIHQKCFLREWSMENKSKWELLDMDCLVSIFEKVGMDDLLLSLPFVCKSWYRASLQPYCWKVLDIQHLQSMGILFTNRFVSTYRIKWFSSMGLVKLLVKLGHGSSVKVILPDEFAYEELVYISDKCPALKFLSLPAACILKDIADSIPSLVHKWRNLEHLHLDYIQLGFPLSKIVEEIGRHCKNFIGISVNAGIIDDEAVSAIVTWLPKLRTLDVRGTTFFGIMDMGFTLSKKNLLKILGGCKELDFLAVRECSQLKIDNEILKKASHIKNFKYEILDHSSDFGWGPNYDYDDYCDYWLEYYAEAM</sequence>
<organism evidence="2 3">
    <name type="scientific">Nelumbo nucifera</name>
    <name type="common">Sacred lotus</name>
    <dbReference type="NCBI Taxonomy" id="4432"/>
    <lineage>
        <taxon>Eukaryota</taxon>
        <taxon>Viridiplantae</taxon>
        <taxon>Streptophyta</taxon>
        <taxon>Embryophyta</taxon>
        <taxon>Tracheophyta</taxon>
        <taxon>Spermatophyta</taxon>
        <taxon>Magnoliopsida</taxon>
        <taxon>Proteales</taxon>
        <taxon>Nelumbonaceae</taxon>
        <taxon>Nelumbo</taxon>
    </lineage>
</organism>
<gene>
    <name evidence="3" type="primary">LOC104586219</name>
</gene>
<reference evidence="3" key="1">
    <citation type="submission" date="2025-08" db="UniProtKB">
        <authorList>
            <consortium name="RefSeq"/>
        </authorList>
    </citation>
    <scope>IDENTIFICATION</scope>
</reference>
<dbReference type="OMA" id="RSECWRR"/>
<dbReference type="Gene3D" id="3.80.10.10">
    <property type="entry name" value="Ribonuclease Inhibitor"/>
    <property type="match status" value="1"/>
</dbReference>
<accession>A0A1U7YUZ9</accession>
<dbReference type="InterPro" id="IPR036047">
    <property type="entry name" value="F-box-like_dom_sf"/>
</dbReference>
<protein>
    <submittedName>
        <fullName evidence="3">F-box/LRR-repeat protein At3g48880-like</fullName>
    </submittedName>
</protein>
<dbReference type="SUPFAM" id="SSF81383">
    <property type="entry name" value="F-box domain"/>
    <property type="match status" value="1"/>
</dbReference>
<evidence type="ECO:0000259" key="1">
    <source>
        <dbReference type="Pfam" id="PF00646"/>
    </source>
</evidence>
<feature type="domain" description="F-box" evidence="1">
    <location>
        <begin position="29"/>
        <end position="71"/>
    </location>
</feature>
<evidence type="ECO:0000313" key="2">
    <source>
        <dbReference type="Proteomes" id="UP000189703"/>
    </source>
</evidence>
<dbReference type="Pfam" id="PF00646">
    <property type="entry name" value="F-box"/>
    <property type="match status" value="1"/>
</dbReference>
<dbReference type="AlphaFoldDB" id="A0A1U7YUZ9"/>
<evidence type="ECO:0000313" key="3">
    <source>
        <dbReference type="RefSeq" id="XP_010241679.1"/>
    </source>
</evidence>
<dbReference type="OrthoDB" id="550575at2759"/>
<dbReference type="PANTHER" id="PTHR38926:SF5">
    <property type="entry name" value="F-BOX AND LEUCINE-RICH REPEAT PROTEIN 6"/>
    <property type="match status" value="1"/>
</dbReference>
<keyword evidence="2" id="KW-1185">Reference proteome</keyword>
<dbReference type="PANTHER" id="PTHR38926">
    <property type="entry name" value="F-BOX DOMAIN CONTAINING PROTEIN, EXPRESSED"/>
    <property type="match status" value="1"/>
</dbReference>
<dbReference type="InterPro" id="IPR001810">
    <property type="entry name" value="F-box_dom"/>
</dbReference>
<dbReference type="SUPFAM" id="SSF52047">
    <property type="entry name" value="RNI-like"/>
    <property type="match status" value="1"/>
</dbReference>
<dbReference type="Proteomes" id="UP000189703">
    <property type="component" value="Unplaced"/>
</dbReference>
<dbReference type="GO" id="GO:1905761">
    <property type="term" value="F:SCF ubiquitin ligase complex binding"/>
    <property type="evidence" value="ECO:0000318"/>
    <property type="project" value="GO_Central"/>
</dbReference>
<name>A0A1U7YUZ9_NELNU</name>
<dbReference type="RefSeq" id="XP_010241679.1">
    <property type="nucleotide sequence ID" value="XM_010243377.2"/>
</dbReference>
<dbReference type="KEGG" id="nnu:104586219"/>
<dbReference type="InterPro" id="IPR032675">
    <property type="entry name" value="LRR_dom_sf"/>
</dbReference>
<dbReference type="InParanoid" id="A0A1U7YUZ9"/>
<dbReference type="Gene3D" id="1.20.1280.50">
    <property type="match status" value="1"/>
</dbReference>